<feature type="binding site" evidence="6">
    <location>
        <position position="245"/>
    </location>
    <ligand>
        <name>D-dopa</name>
        <dbReference type="ChEBI" id="CHEBI:149689"/>
    </ligand>
</feature>
<dbReference type="Gene3D" id="3.40.50.720">
    <property type="entry name" value="NAD(P)-binding Rossmann-like Domain"/>
    <property type="match status" value="1"/>
</dbReference>
<dbReference type="PIRSF" id="PIRSF000189">
    <property type="entry name" value="D-aa_oxidase"/>
    <property type="match status" value="1"/>
</dbReference>
<feature type="binding site" evidence="6">
    <location>
        <position position="198"/>
    </location>
    <ligand>
        <name>FAD</name>
        <dbReference type="ChEBI" id="CHEBI:57692"/>
    </ligand>
</feature>
<gene>
    <name evidence="8" type="ORF">BGW36DRAFT_426305</name>
</gene>
<dbReference type="SUPFAM" id="SSF51971">
    <property type="entry name" value="Nucleotide-binding domain"/>
    <property type="match status" value="1"/>
</dbReference>
<dbReference type="SUPFAM" id="SSF54373">
    <property type="entry name" value="FAD-linked reductases, C-terminal domain"/>
    <property type="match status" value="1"/>
</dbReference>
<keyword evidence="5" id="KW-0560">Oxidoreductase</keyword>
<keyword evidence="4 6" id="KW-0274">FAD</keyword>
<evidence type="ECO:0000313" key="8">
    <source>
        <dbReference type="EMBL" id="KAH8698607.1"/>
    </source>
</evidence>
<evidence type="ECO:0000256" key="4">
    <source>
        <dbReference type="ARBA" id="ARBA00022827"/>
    </source>
</evidence>
<comment type="caution">
    <text evidence="8">The sequence shown here is derived from an EMBL/GenBank/DDBJ whole genome shotgun (WGS) entry which is preliminary data.</text>
</comment>
<evidence type="ECO:0000259" key="7">
    <source>
        <dbReference type="Pfam" id="PF01266"/>
    </source>
</evidence>
<protein>
    <submittedName>
        <fullName evidence="8">D-amino-acid oxidase</fullName>
    </submittedName>
</protein>
<accession>A0AAD4PWW0</accession>
<evidence type="ECO:0000256" key="5">
    <source>
        <dbReference type="ARBA" id="ARBA00023002"/>
    </source>
</evidence>
<dbReference type="Gene3D" id="3.30.9.10">
    <property type="entry name" value="D-Amino Acid Oxidase, subunit A, domain 2"/>
    <property type="match status" value="1"/>
</dbReference>
<dbReference type="EMBL" id="JAJTJA010000005">
    <property type="protein sequence ID" value="KAH8698607.1"/>
    <property type="molecule type" value="Genomic_DNA"/>
</dbReference>
<comment type="cofactor">
    <cofactor evidence="1 6">
        <name>FAD</name>
        <dbReference type="ChEBI" id="CHEBI:57692"/>
    </cofactor>
</comment>
<dbReference type="PROSITE" id="PS00677">
    <property type="entry name" value="DAO"/>
    <property type="match status" value="1"/>
</dbReference>
<comment type="similarity">
    <text evidence="2">Belongs to the DAMOX/DASOX family.</text>
</comment>
<dbReference type="GO" id="GO:0019478">
    <property type="term" value="P:D-amino acid catabolic process"/>
    <property type="evidence" value="ECO:0007669"/>
    <property type="project" value="TreeGrafter"/>
</dbReference>
<name>A0AAD4PWW0_9EURO</name>
<dbReference type="Pfam" id="PF01266">
    <property type="entry name" value="DAO"/>
    <property type="match status" value="1"/>
</dbReference>
<dbReference type="InterPro" id="IPR006076">
    <property type="entry name" value="FAD-dep_OxRdtase"/>
</dbReference>
<feature type="binding site" evidence="6">
    <location>
        <position position="308"/>
    </location>
    <ligand>
        <name>D-dopa</name>
        <dbReference type="ChEBI" id="CHEBI:149689"/>
    </ligand>
</feature>
<proteinExistence type="inferred from homology"/>
<keyword evidence="3" id="KW-0285">Flavoprotein</keyword>
<dbReference type="GO" id="GO:0071949">
    <property type="term" value="F:FAD binding"/>
    <property type="evidence" value="ECO:0007669"/>
    <property type="project" value="InterPro"/>
</dbReference>
<evidence type="ECO:0000313" key="9">
    <source>
        <dbReference type="Proteomes" id="UP001201262"/>
    </source>
</evidence>
<feature type="domain" description="FAD dependent oxidoreductase" evidence="7">
    <location>
        <begin position="8"/>
        <end position="347"/>
    </location>
</feature>
<dbReference type="GO" id="GO:0003884">
    <property type="term" value="F:D-amino-acid oxidase activity"/>
    <property type="evidence" value="ECO:0007669"/>
    <property type="project" value="InterPro"/>
</dbReference>
<organism evidence="8 9">
    <name type="scientific">Talaromyces proteolyticus</name>
    <dbReference type="NCBI Taxonomy" id="1131652"/>
    <lineage>
        <taxon>Eukaryota</taxon>
        <taxon>Fungi</taxon>
        <taxon>Dikarya</taxon>
        <taxon>Ascomycota</taxon>
        <taxon>Pezizomycotina</taxon>
        <taxon>Eurotiomycetes</taxon>
        <taxon>Eurotiomycetidae</taxon>
        <taxon>Eurotiales</taxon>
        <taxon>Trichocomaceae</taxon>
        <taxon>Talaromyces</taxon>
        <taxon>Talaromyces sect. Bacilispori</taxon>
    </lineage>
</organism>
<dbReference type="InterPro" id="IPR006181">
    <property type="entry name" value="D-amino_acid_oxidase_CS"/>
</dbReference>
<dbReference type="Proteomes" id="UP001201262">
    <property type="component" value="Unassembled WGS sequence"/>
</dbReference>
<dbReference type="GO" id="GO:0005737">
    <property type="term" value="C:cytoplasm"/>
    <property type="evidence" value="ECO:0007669"/>
    <property type="project" value="TreeGrafter"/>
</dbReference>
<feature type="binding site" evidence="6">
    <location>
        <position position="335"/>
    </location>
    <ligand>
        <name>D-dopa</name>
        <dbReference type="ChEBI" id="CHEBI:149689"/>
    </ligand>
</feature>
<evidence type="ECO:0000256" key="1">
    <source>
        <dbReference type="ARBA" id="ARBA00001974"/>
    </source>
</evidence>
<sequence>MASQSFKITVIGAGVSGLTTALVLSQNPKYRITVVAKFMPGDYDAEYASPWAGANFWPMGAAGSTQAELEKSTWSELSKLAKEYPESGISFQKAFIHTRVEDVGRVGSLFCQSDKNLPWWSDLFHDFKSLDQSELTSGIHSTYEFTTVCINTAIYLPWLLSQCIKNGVIFKRAVVKHIADAASLHASQKPADLVVNCTGLMARNLGGVEDKTVVPARGQVVVVRNDPGIMATISNTSSKNDEMAYMMSRPGGGGTILGGCYQVGNWNAFPDPDLAESIKKGCLALYPELTQGKGVEELSVIRHGVGFRPLRPQGVRIETERVKGTLVVHNYGHGGWGYQSSYGSAAAVDLLVEREVKLNAKL</sequence>
<reference evidence="8" key="1">
    <citation type="submission" date="2021-12" db="EMBL/GenBank/DDBJ databases">
        <title>Convergent genome expansion in fungi linked to evolution of root-endophyte symbiosis.</title>
        <authorList>
            <consortium name="DOE Joint Genome Institute"/>
            <person name="Ke Y.-H."/>
            <person name="Bonito G."/>
            <person name="Liao H.-L."/>
            <person name="Looney B."/>
            <person name="Rojas-Flechas A."/>
            <person name="Nash J."/>
            <person name="Hameed K."/>
            <person name="Schadt C."/>
            <person name="Martin F."/>
            <person name="Crous P.W."/>
            <person name="Miettinen O."/>
            <person name="Magnuson J.K."/>
            <person name="Labbe J."/>
            <person name="Jacobson D."/>
            <person name="Doktycz M.J."/>
            <person name="Veneault-Fourrey C."/>
            <person name="Kuo A."/>
            <person name="Mondo S."/>
            <person name="Calhoun S."/>
            <person name="Riley R."/>
            <person name="Ohm R."/>
            <person name="LaButti K."/>
            <person name="Andreopoulos B."/>
            <person name="Pangilinan J."/>
            <person name="Nolan M."/>
            <person name="Tritt A."/>
            <person name="Clum A."/>
            <person name="Lipzen A."/>
            <person name="Daum C."/>
            <person name="Barry K."/>
            <person name="Grigoriev I.V."/>
            <person name="Vilgalys R."/>
        </authorList>
    </citation>
    <scope>NUCLEOTIDE SEQUENCE</scope>
    <source>
        <strain evidence="8">PMI_201</strain>
    </source>
</reference>
<dbReference type="PANTHER" id="PTHR11530:SF16">
    <property type="entry name" value="D-AMINO ACID OXIDASE (AFU_ORTHOLOGUE AFUA_5G11290)"/>
    <property type="match status" value="1"/>
</dbReference>
<dbReference type="PANTHER" id="PTHR11530">
    <property type="entry name" value="D-AMINO ACID OXIDASE"/>
    <property type="match status" value="1"/>
</dbReference>
<dbReference type="GeneID" id="70250533"/>
<evidence type="ECO:0000256" key="6">
    <source>
        <dbReference type="PIRSR" id="PIRSR000189-1"/>
    </source>
</evidence>
<dbReference type="InterPro" id="IPR023209">
    <property type="entry name" value="DAO"/>
</dbReference>
<dbReference type="RefSeq" id="XP_046073071.1">
    <property type="nucleotide sequence ID" value="XM_046220246.1"/>
</dbReference>
<evidence type="ECO:0000256" key="2">
    <source>
        <dbReference type="ARBA" id="ARBA00006730"/>
    </source>
</evidence>
<keyword evidence="9" id="KW-1185">Reference proteome</keyword>
<evidence type="ECO:0000256" key="3">
    <source>
        <dbReference type="ARBA" id="ARBA00022630"/>
    </source>
</evidence>
<dbReference type="AlphaFoldDB" id="A0AAD4PWW0"/>